<dbReference type="Proteomes" id="UP001157502">
    <property type="component" value="Chromosome 10"/>
</dbReference>
<evidence type="ECO:0000313" key="2">
    <source>
        <dbReference type="Proteomes" id="UP001157502"/>
    </source>
</evidence>
<evidence type="ECO:0000313" key="1">
    <source>
        <dbReference type="EMBL" id="KAJ8006108.1"/>
    </source>
</evidence>
<dbReference type="EMBL" id="CM055737">
    <property type="protein sequence ID" value="KAJ8006108.1"/>
    <property type="molecule type" value="Genomic_DNA"/>
</dbReference>
<keyword evidence="2" id="KW-1185">Reference proteome</keyword>
<organism evidence="1 2">
    <name type="scientific">Dallia pectoralis</name>
    <name type="common">Alaska blackfish</name>
    <dbReference type="NCBI Taxonomy" id="75939"/>
    <lineage>
        <taxon>Eukaryota</taxon>
        <taxon>Metazoa</taxon>
        <taxon>Chordata</taxon>
        <taxon>Craniata</taxon>
        <taxon>Vertebrata</taxon>
        <taxon>Euteleostomi</taxon>
        <taxon>Actinopterygii</taxon>
        <taxon>Neopterygii</taxon>
        <taxon>Teleostei</taxon>
        <taxon>Protacanthopterygii</taxon>
        <taxon>Esociformes</taxon>
        <taxon>Umbridae</taxon>
        <taxon>Dallia</taxon>
    </lineage>
</organism>
<proteinExistence type="predicted"/>
<protein>
    <submittedName>
        <fullName evidence="1">Uncharacterized protein</fullName>
    </submittedName>
</protein>
<gene>
    <name evidence="1" type="ORF">DPEC_G00124830</name>
</gene>
<accession>A0ACC2GR65</accession>
<sequence>MSWAWKPGAVCCSISQRPPVSVEIFWSNKLPVANSKGTCPHGSGCSDWLVFRLSRLGPLSYWFTFTHVPWRVTFADGYGDMAFATSCWVLELYPDLPLGISAPYHHLIYLFYPGCVSAVSPSAMFSSLLSCIPAGDNLLLQPPMGEQTVPLVY</sequence>
<reference evidence="1" key="1">
    <citation type="submission" date="2021-05" db="EMBL/GenBank/DDBJ databases">
        <authorList>
            <person name="Pan Q."/>
            <person name="Jouanno E."/>
            <person name="Zahm M."/>
            <person name="Klopp C."/>
            <person name="Cabau C."/>
            <person name="Louis A."/>
            <person name="Berthelot C."/>
            <person name="Parey E."/>
            <person name="Roest Crollius H."/>
            <person name="Montfort J."/>
            <person name="Robinson-Rechavi M."/>
            <person name="Bouchez O."/>
            <person name="Lampietro C."/>
            <person name="Lopez Roques C."/>
            <person name="Donnadieu C."/>
            <person name="Postlethwait J."/>
            <person name="Bobe J."/>
            <person name="Dillon D."/>
            <person name="Chandos A."/>
            <person name="von Hippel F."/>
            <person name="Guiguen Y."/>
        </authorList>
    </citation>
    <scope>NUCLEOTIDE SEQUENCE</scope>
    <source>
        <strain evidence="1">YG-Jan2019</strain>
    </source>
</reference>
<comment type="caution">
    <text evidence="1">The sequence shown here is derived from an EMBL/GenBank/DDBJ whole genome shotgun (WGS) entry which is preliminary data.</text>
</comment>
<name>A0ACC2GR65_DALPE</name>